<protein>
    <submittedName>
        <fullName evidence="1">Asparaginase</fullName>
    </submittedName>
</protein>
<accession>A0A3N1DCE4</accession>
<sequence length="318" mass="33292">MNGAHPVLVEVERSGVVESRHRGVAVALDAEGQVVRALGPVTVPVFPRSTVKPFQAVAMLRHRLALEGELLALAASSHSGESFHVEGVARILATAGLTFEALGCPPDWPLDAEAERALVRDGGEAGRRYMNCSGKHAAMLATCRENGWPIDSYLDTSHPLQRAVRETLEEFAGEHVAMVGVDGCGAPLFGLSPLALARAFHRLGKAAPDTPEGRVAAAMRAHPAWTSGTRRDEYDLMADVPGLIVKSGAEGVDAFCLPDGASGIVKIDDGASRARTPVTIALLNLLGAASPRLTHLSTTPITGGPCVVGAIHPTPALR</sequence>
<dbReference type="RefSeq" id="WP_123670056.1">
    <property type="nucleotide sequence ID" value="NZ_RJKE01000001.1"/>
</dbReference>
<dbReference type="InterPro" id="IPR010349">
    <property type="entry name" value="Asparaginase_II"/>
</dbReference>
<dbReference type="PANTHER" id="PTHR42110">
    <property type="entry name" value="L-ASPARAGINASE, PUTATIVE (AFU_ORTHOLOGUE AFUA_3G11890)-RELATED"/>
    <property type="match status" value="1"/>
</dbReference>
<dbReference type="AlphaFoldDB" id="A0A3N1DCE4"/>
<dbReference type="Pfam" id="PF06089">
    <property type="entry name" value="Asparaginase_II"/>
    <property type="match status" value="1"/>
</dbReference>
<dbReference type="EMBL" id="RJKE01000001">
    <property type="protein sequence ID" value="ROO91204.1"/>
    <property type="molecule type" value="Genomic_DNA"/>
</dbReference>
<evidence type="ECO:0000313" key="2">
    <source>
        <dbReference type="Proteomes" id="UP000272400"/>
    </source>
</evidence>
<name>A0A3N1DCE4_9ACTN</name>
<keyword evidence="2" id="KW-1185">Reference proteome</keyword>
<gene>
    <name evidence="1" type="ORF">EDD29_8954</name>
</gene>
<dbReference type="Proteomes" id="UP000272400">
    <property type="component" value="Unassembled WGS sequence"/>
</dbReference>
<proteinExistence type="predicted"/>
<comment type="caution">
    <text evidence="1">The sequence shown here is derived from an EMBL/GenBank/DDBJ whole genome shotgun (WGS) entry which is preliminary data.</text>
</comment>
<organism evidence="1 2">
    <name type="scientific">Actinocorallia herbida</name>
    <dbReference type="NCBI Taxonomy" id="58109"/>
    <lineage>
        <taxon>Bacteria</taxon>
        <taxon>Bacillati</taxon>
        <taxon>Actinomycetota</taxon>
        <taxon>Actinomycetes</taxon>
        <taxon>Streptosporangiales</taxon>
        <taxon>Thermomonosporaceae</taxon>
        <taxon>Actinocorallia</taxon>
    </lineage>
</organism>
<reference evidence="1 2" key="1">
    <citation type="submission" date="2018-11" db="EMBL/GenBank/DDBJ databases">
        <title>Sequencing the genomes of 1000 actinobacteria strains.</title>
        <authorList>
            <person name="Klenk H.-P."/>
        </authorList>
    </citation>
    <scope>NUCLEOTIDE SEQUENCE [LARGE SCALE GENOMIC DNA]</scope>
    <source>
        <strain evidence="1 2">DSM 44254</strain>
    </source>
</reference>
<dbReference type="PANTHER" id="PTHR42110:SF1">
    <property type="entry name" value="L-ASPARAGINASE, PUTATIVE (AFU_ORTHOLOGUE AFUA_3G11890)-RELATED"/>
    <property type="match status" value="1"/>
</dbReference>
<dbReference type="OrthoDB" id="9780674at2"/>
<evidence type="ECO:0000313" key="1">
    <source>
        <dbReference type="EMBL" id="ROO91204.1"/>
    </source>
</evidence>